<evidence type="ECO:0000313" key="8">
    <source>
        <dbReference type="EMBL" id="WTU44560.1"/>
    </source>
</evidence>
<dbReference type="AlphaFoldDB" id="A0AAU2H854"/>
<dbReference type="InterPro" id="IPR036259">
    <property type="entry name" value="MFS_trans_sf"/>
</dbReference>
<feature type="transmembrane region" description="Helical" evidence="6">
    <location>
        <begin position="187"/>
        <end position="205"/>
    </location>
</feature>
<evidence type="ECO:0000256" key="2">
    <source>
        <dbReference type="ARBA" id="ARBA00022692"/>
    </source>
</evidence>
<keyword evidence="2 6" id="KW-0812">Transmembrane</keyword>
<accession>A0AAU2H854</accession>
<dbReference type="GO" id="GO:0005886">
    <property type="term" value="C:plasma membrane"/>
    <property type="evidence" value="ECO:0007669"/>
    <property type="project" value="UniProtKB-SubCell"/>
</dbReference>
<protein>
    <submittedName>
        <fullName evidence="8">MFS transporter</fullName>
    </submittedName>
</protein>
<keyword evidence="3 6" id="KW-1133">Transmembrane helix</keyword>
<keyword evidence="4 6" id="KW-0472">Membrane</keyword>
<evidence type="ECO:0000256" key="5">
    <source>
        <dbReference type="ARBA" id="ARBA00023251"/>
    </source>
</evidence>
<keyword evidence="5" id="KW-0046">Antibiotic resistance</keyword>
<dbReference type="SUPFAM" id="SSF103473">
    <property type="entry name" value="MFS general substrate transporter"/>
    <property type="match status" value="1"/>
</dbReference>
<feature type="transmembrane region" description="Helical" evidence="6">
    <location>
        <begin position="244"/>
        <end position="265"/>
    </location>
</feature>
<feature type="transmembrane region" description="Helical" evidence="6">
    <location>
        <begin position="151"/>
        <end position="175"/>
    </location>
</feature>
<feature type="domain" description="Major facilitator superfamily (MFS) profile" evidence="7">
    <location>
        <begin position="28"/>
        <end position="490"/>
    </location>
</feature>
<dbReference type="Pfam" id="PF07690">
    <property type="entry name" value="MFS_1"/>
    <property type="match status" value="1"/>
</dbReference>
<proteinExistence type="predicted"/>
<organism evidence="8">
    <name type="scientific">Streptomyces sp. NBC_00060</name>
    <dbReference type="NCBI Taxonomy" id="2975636"/>
    <lineage>
        <taxon>Bacteria</taxon>
        <taxon>Bacillati</taxon>
        <taxon>Actinomycetota</taxon>
        <taxon>Actinomycetes</taxon>
        <taxon>Kitasatosporales</taxon>
        <taxon>Streptomycetaceae</taxon>
        <taxon>Streptomyces</taxon>
    </lineage>
</organism>
<feature type="transmembrane region" description="Helical" evidence="6">
    <location>
        <begin position="62"/>
        <end position="82"/>
    </location>
</feature>
<name>A0AAU2H854_9ACTN</name>
<feature type="transmembrane region" description="Helical" evidence="6">
    <location>
        <begin position="292"/>
        <end position="312"/>
    </location>
</feature>
<feature type="transmembrane region" description="Helical" evidence="6">
    <location>
        <begin position="382"/>
        <end position="408"/>
    </location>
</feature>
<feature type="transmembrane region" description="Helical" evidence="6">
    <location>
        <begin position="463"/>
        <end position="482"/>
    </location>
</feature>
<evidence type="ECO:0000256" key="3">
    <source>
        <dbReference type="ARBA" id="ARBA00022989"/>
    </source>
</evidence>
<dbReference type="PANTHER" id="PTHR42718">
    <property type="entry name" value="MAJOR FACILITATOR SUPERFAMILY MULTIDRUG TRANSPORTER MFSC"/>
    <property type="match status" value="1"/>
</dbReference>
<feature type="transmembrane region" description="Helical" evidence="6">
    <location>
        <begin position="94"/>
        <end position="113"/>
    </location>
</feature>
<comment type="subcellular location">
    <subcellularLocation>
        <location evidence="1">Cell membrane</location>
        <topology evidence="1">Multi-pass membrane protein</topology>
    </subcellularLocation>
</comment>
<feature type="transmembrane region" description="Helical" evidence="6">
    <location>
        <begin position="324"/>
        <end position="342"/>
    </location>
</feature>
<dbReference type="PANTHER" id="PTHR42718:SF39">
    <property type="entry name" value="ACTINORHODIN TRANSPORTER-RELATED"/>
    <property type="match status" value="1"/>
</dbReference>
<dbReference type="CDD" id="cd17321">
    <property type="entry name" value="MFS_MMR_MDR_like"/>
    <property type="match status" value="1"/>
</dbReference>
<evidence type="ECO:0000256" key="4">
    <source>
        <dbReference type="ARBA" id="ARBA00023136"/>
    </source>
</evidence>
<dbReference type="GO" id="GO:0046677">
    <property type="term" value="P:response to antibiotic"/>
    <property type="evidence" value="ECO:0007669"/>
    <property type="project" value="UniProtKB-KW"/>
</dbReference>
<feature type="transmembrane region" description="Helical" evidence="6">
    <location>
        <begin position="420"/>
        <end position="443"/>
    </location>
</feature>
<feature type="transmembrane region" description="Helical" evidence="6">
    <location>
        <begin position="217"/>
        <end position="238"/>
    </location>
</feature>
<dbReference type="GO" id="GO:0022857">
    <property type="term" value="F:transmembrane transporter activity"/>
    <property type="evidence" value="ECO:0007669"/>
    <property type="project" value="InterPro"/>
</dbReference>
<evidence type="ECO:0000256" key="1">
    <source>
        <dbReference type="ARBA" id="ARBA00004651"/>
    </source>
</evidence>
<feature type="transmembrane region" description="Helical" evidence="6">
    <location>
        <begin position="354"/>
        <end position="376"/>
    </location>
</feature>
<reference evidence="8" key="1">
    <citation type="submission" date="2022-10" db="EMBL/GenBank/DDBJ databases">
        <title>The complete genomes of actinobacterial strains from the NBC collection.</title>
        <authorList>
            <person name="Joergensen T.S."/>
            <person name="Alvarez Arevalo M."/>
            <person name="Sterndorff E.B."/>
            <person name="Faurdal D."/>
            <person name="Vuksanovic O."/>
            <person name="Mourched A.-S."/>
            <person name="Charusanti P."/>
            <person name="Shaw S."/>
            <person name="Blin K."/>
            <person name="Weber T."/>
        </authorList>
    </citation>
    <scope>NUCLEOTIDE SEQUENCE</scope>
    <source>
        <strain evidence="8">NBC_00060</strain>
    </source>
</reference>
<dbReference type="InterPro" id="IPR011701">
    <property type="entry name" value="MFS"/>
</dbReference>
<dbReference type="InterPro" id="IPR020846">
    <property type="entry name" value="MFS_dom"/>
</dbReference>
<feature type="transmembrane region" description="Helical" evidence="6">
    <location>
        <begin position="31"/>
        <end position="50"/>
    </location>
</feature>
<evidence type="ECO:0000259" key="7">
    <source>
        <dbReference type="PROSITE" id="PS50850"/>
    </source>
</evidence>
<dbReference type="Gene3D" id="1.20.1720.10">
    <property type="entry name" value="Multidrug resistance protein D"/>
    <property type="match status" value="1"/>
</dbReference>
<dbReference type="Gene3D" id="1.20.1250.20">
    <property type="entry name" value="MFS general substrate transporter like domains"/>
    <property type="match status" value="1"/>
</dbReference>
<feature type="transmembrane region" description="Helical" evidence="6">
    <location>
        <begin position="119"/>
        <end position="144"/>
    </location>
</feature>
<evidence type="ECO:0000256" key="6">
    <source>
        <dbReference type="SAM" id="Phobius"/>
    </source>
</evidence>
<gene>
    <name evidence="8" type="ORF">OHV25_35710</name>
</gene>
<sequence>MSHTQSATAPAESAPDAEPEVSARDTWAVRLVLLAAFMVLADVSIMNITAPAIQQDLHADFGQIQLMVAGYQAAYAAVLVTGGRLGDIFGRRQLFVIGSICFTLASAACGLAGSPGQLISFRVLQGASAALLYPQVIATIQIVLPPARRMAALGTLGAVMGIATIAGPLGAGGLIEADVAGLDWRPIFLINIPIGLVLVVAGLKLMPTVRNLAKQRLDLGGMVLSVATLLSLIVPLTVGRAQDWPTWSWVLLALCPLPGVLFVLLQRNLGRSGGSPLVPASLWADRAFRGGALLYLVFFSAAICFFLYYAVLLEYGYGFSPFRAALSAAPYAVGTMASSLAGRKLIPSWGARRVAVTGACVCAAGTLTMLPVVHLVQESSVALALVPSLVVTGAGMGMVIAPLLTLVLSGIRSTEAGAAAGLLSTAQQIGSALGVLVMGWLFLLPTPDDALDGARASQLTTGLGWGLVFETVVFLISAALIAKLSKPAVAGQ</sequence>
<dbReference type="EMBL" id="CP108253">
    <property type="protein sequence ID" value="WTU44560.1"/>
    <property type="molecule type" value="Genomic_DNA"/>
</dbReference>
<dbReference type="PROSITE" id="PS50850">
    <property type="entry name" value="MFS"/>
    <property type="match status" value="1"/>
</dbReference>